<dbReference type="InterPro" id="IPR035906">
    <property type="entry name" value="MetI-like_sf"/>
</dbReference>
<feature type="transmembrane region" description="Helical" evidence="5">
    <location>
        <begin position="14"/>
        <end position="36"/>
    </location>
</feature>
<evidence type="ECO:0000256" key="5">
    <source>
        <dbReference type="RuleBase" id="RU363032"/>
    </source>
</evidence>
<name>A0A370L263_9HYPH</name>
<keyword evidence="8" id="KW-1185">Reference proteome</keyword>
<dbReference type="EMBL" id="QQTP01000011">
    <property type="protein sequence ID" value="RDJ22194.1"/>
    <property type="molecule type" value="Genomic_DNA"/>
</dbReference>
<comment type="caution">
    <text evidence="7">The sequence shown here is derived from an EMBL/GenBank/DDBJ whole genome shotgun (WGS) entry which is preliminary data.</text>
</comment>
<organism evidence="7 8">
    <name type="scientific">Bosea caraganae</name>
    <dbReference type="NCBI Taxonomy" id="2763117"/>
    <lineage>
        <taxon>Bacteria</taxon>
        <taxon>Pseudomonadati</taxon>
        <taxon>Pseudomonadota</taxon>
        <taxon>Alphaproteobacteria</taxon>
        <taxon>Hyphomicrobiales</taxon>
        <taxon>Boseaceae</taxon>
        <taxon>Bosea</taxon>
    </lineage>
</organism>
<feature type="domain" description="ABC transmembrane type-1" evidence="6">
    <location>
        <begin position="82"/>
        <end position="274"/>
    </location>
</feature>
<dbReference type="Proteomes" id="UP000255207">
    <property type="component" value="Unassembled WGS sequence"/>
</dbReference>
<dbReference type="PANTHER" id="PTHR43879:SF1">
    <property type="entry name" value="GLUCOSE IMPORT SYSTEM PERMEASE PROTEIN GLCU"/>
    <property type="match status" value="1"/>
</dbReference>
<feature type="transmembrane region" description="Helical" evidence="5">
    <location>
        <begin position="114"/>
        <end position="132"/>
    </location>
</feature>
<dbReference type="Gene3D" id="1.10.3720.10">
    <property type="entry name" value="MetI-like"/>
    <property type="match status" value="1"/>
</dbReference>
<dbReference type="CDD" id="cd06261">
    <property type="entry name" value="TM_PBP2"/>
    <property type="match status" value="1"/>
</dbReference>
<dbReference type="InterPro" id="IPR000515">
    <property type="entry name" value="MetI-like"/>
</dbReference>
<dbReference type="SUPFAM" id="SSF161098">
    <property type="entry name" value="MetI-like"/>
    <property type="match status" value="1"/>
</dbReference>
<comment type="similarity">
    <text evidence="5">Belongs to the binding-protein-dependent transport system permease family.</text>
</comment>
<dbReference type="GO" id="GO:0005886">
    <property type="term" value="C:plasma membrane"/>
    <property type="evidence" value="ECO:0007669"/>
    <property type="project" value="UniProtKB-SubCell"/>
</dbReference>
<dbReference type="GO" id="GO:0055085">
    <property type="term" value="P:transmembrane transport"/>
    <property type="evidence" value="ECO:0007669"/>
    <property type="project" value="InterPro"/>
</dbReference>
<evidence type="ECO:0000256" key="4">
    <source>
        <dbReference type="ARBA" id="ARBA00023136"/>
    </source>
</evidence>
<dbReference type="PROSITE" id="PS50928">
    <property type="entry name" value="ABC_TM1"/>
    <property type="match status" value="1"/>
</dbReference>
<keyword evidence="5" id="KW-0813">Transport</keyword>
<evidence type="ECO:0000256" key="1">
    <source>
        <dbReference type="ARBA" id="ARBA00004651"/>
    </source>
</evidence>
<keyword evidence="3 5" id="KW-1133">Transmembrane helix</keyword>
<feature type="transmembrane region" description="Helical" evidence="5">
    <location>
        <begin position="152"/>
        <end position="173"/>
    </location>
</feature>
<keyword evidence="2 5" id="KW-0812">Transmembrane</keyword>
<dbReference type="PANTHER" id="PTHR43879">
    <property type="entry name" value="ABC TRANSPORTER PERMEASE PROTEIN"/>
    <property type="match status" value="1"/>
</dbReference>
<dbReference type="AlphaFoldDB" id="A0A370L263"/>
<accession>A0A370L263</accession>
<comment type="subcellular location">
    <subcellularLocation>
        <location evidence="1 5">Cell membrane</location>
        <topology evidence="1 5">Multi-pass membrane protein</topology>
    </subcellularLocation>
</comment>
<evidence type="ECO:0000259" key="6">
    <source>
        <dbReference type="PROSITE" id="PS50928"/>
    </source>
</evidence>
<dbReference type="RefSeq" id="WP_114831073.1">
    <property type="nucleotide sequence ID" value="NZ_QQTO01000034.1"/>
</dbReference>
<sequence>MVEARSLSALGSRALLYAILIAFAAFYLTPLIVVILNSFRSFQEITQTSVLGFPQQFRFDNWAQAWGSYCIAGICSGIKPYMWNSLMIAIPATLISTLLGAMNGYLLSLWRFKGANLIFGIITFGVFLPAQMKLVPWAITLRNLDLSNTVTGLILIHVVQGMSFTTLFCRNYYVNVPQDLIKAAKVDGAGFLQIFRRIILPLSPPILIVTVIWQFTGIWNEFLYGITFSEGSARPVTAALMALSANIAQAREYGIESASVLIAALPTLLVYLFGGKYFVRGLTAGAVK</sequence>
<keyword evidence="4 5" id="KW-0472">Membrane</keyword>
<gene>
    <name evidence="7" type="ORF">DWE98_20065</name>
</gene>
<dbReference type="Pfam" id="PF00528">
    <property type="entry name" value="BPD_transp_1"/>
    <property type="match status" value="1"/>
</dbReference>
<evidence type="ECO:0000256" key="2">
    <source>
        <dbReference type="ARBA" id="ARBA00022692"/>
    </source>
</evidence>
<feature type="transmembrane region" description="Helical" evidence="5">
    <location>
        <begin position="194"/>
        <end position="216"/>
    </location>
</feature>
<reference evidence="8" key="1">
    <citation type="submission" date="2018-07" db="EMBL/GenBank/DDBJ databases">
        <authorList>
            <person name="Safronova V.I."/>
            <person name="Chirak E.R."/>
            <person name="Sazanova A.L."/>
        </authorList>
    </citation>
    <scope>NUCLEOTIDE SEQUENCE [LARGE SCALE GENOMIC DNA]</scope>
    <source>
        <strain evidence="8">RCAM04685</strain>
    </source>
</reference>
<dbReference type="OrthoDB" id="9815445at2"/>
<evidence type="ECO:0000313" key="7">
    <source>
        <dbReference type="EMBL" id="RDJ22194.1"/>
    </source>
</evidence>
<protein>
    <submittedName>
        <fullName evidence="7">Carbohydrate ABC transporter permease</fullName>
    </submittedName>
</protein>
<evidence type="ECO:0000313" key="8">
    <source>
        <dbReference type="Proteomes" id="UP000255207"/>
    </source>
</evidence>
<feature type="transmembrane region" description="Helical" evidence="5">
    <location>
        <begin position="255"/>
        <end position="274"/>
    </location>
</feature>
<proteinExistence type="inferred from homology"/>
<feature type="transmembrane region" description="Helical" evidence="5">
    <location>
        <begin position="86"/>
        <end position="107"/>
    </location>
</feature>
<evidence type="ECO:0000256" key="3">
    <source>
        <dbReference type="ARBA" id="ARBA00022989"/>
    </source>
</evidence>